<name>A0ABZ0L330_9BACL</name>
<comment type="similarity">
    <text evidence="1">Belongs to the bacterial solute-binding protein 8 family.</text>
</comment>
<reference evidence="4 5" key="1">
    <citation type="submission" date="2023-06" db="EMBL/GenBank/DDBJ databases">
        <title>Sporosarcina sp. nov., isolated from Korean tranditional fermented seafood 'Jeotgal'.</title>
        <authorList>
            <person name="Yang A.I."/>
            <person name="Shin N.-R."/>
        </authorList>
    </citation>
    <scope>NUCLEOTIDE SEQUENCE [LARGE SCALE GENOMIC DNA]</scope>
    <source>
        <strain evidence="4 5">T2O-4</strain>
    </source>
</reference>
<proteinExistence type="inferred from homology"/>
<evidence type="ECO:0000313" key="4">
    <source>
        <dbReference type="EMBL" id="WOV86585.1"/>
    </source>
</evidence>
<dbReference type="PANTHER" id="PTHR30535:SF35">
    <property type="entry name" value="PERIPLASMIC BINDING PROTEIN"/>
    <property type="match status" value="1"/>
</dbReference>
<evidence type="ECO:0000259" key="3">
    <source>
        <dbReference type="PROSITE" id="PS50983"/>
    </source>
</evidence>
<protein>
    <submittedName>
        <fullName evidence="4">Helical backbone metal receptor</fullName>
    </submittedName>
</protein>
<dbReference type="InterPro" id="IPR054828">
    <property type="entry name" value="Vit_B12_bind_prot"/>
</dbReference>
<dbReference type="Proteomes" id="UP001303902">
    <property type="component" value="Chromosome"/>
</dbReference>
<dbReference type="InterPro" id="IPR002491">
    <property type="entry name" value="ABC_transptr_periplasmic_BD"/>
</dbReference>
<sequence length="260" mass="29616">MNVKKTVIDQLGRSVTYSYPPKRIISLCPGITDTLLALDLKDEIVGRTRFCIHPKDIVKNIRAVAGTKDIKLDAIKDVRPDLIIVEKEENTKAIVEELEQYFPVYVAEVQTIDEAYQMIVDMGMLTDRIESATHLVDAIQGQFENLPKGNRKRAAYVIWRKPYMVVGKDTYIQSMLNRMGFINPFAESDGRYPAVSAEALQQAELDCLLLASEPFPFTEKHIAEFQAFLPNTEIILVDGEMFWYGPRMLDAADYLNTKFQ</sequence>
<accession>A0ABZ0L330</accession>
<dbReference type="EMBL" id="CP129118">
    <property type="protein sequence ID" value="WOV86585.1"/>
    <property type="molecule type" value="Genomic_DNA"/>
</dbReference>
<evidence type="ECO:0000256" key="2">
    <source>
        <dbReference type="ARBA" id="ARBA00022729"/>
    </source>
</evidence>
<gene>
    <name evidence="4" type="ORF">QWT69_11795</name>
</gene>
<keyword evidence="2" id="KW-0732">Signal</keyword>
<dbReference type="SUPFAM" id="SSF53807">
    <property type="entry name" value="Helical backbone' metal receptor"/>
    <property type="match status" value="1"/>
</dbReference>
<dbReference type="Pfam" id="PF01497">
    <property type="entry name" value="Peripla_BP_2"/>
    <property type="match status" value="1"/>
</dbReference>
<dbReference type="RefSeq" id="WP_317965911.1">
    <property type="nucleotide sequence ID" value="NZ_CP129118.1"/>
</dbReference>
<dbReference type="InterPro" id="IPR050902">
    <property type="entry name" value="ABC_Transporter_SBP"/>
</dbReference>
<evidence type="ECO:0000313" key="5">
    <source>
        <dbReference type="Proteomes" id="UP001303902"/>
    </source>
</evidence>
<feature type="domain" description="Fe/B12 periplasmic-binding" evidence="3">
    <location>
        <begin position="23"/>
        <end position="260"/>
    </location>
</feature>
<dbReference type="PANTHER" id="PTHR30535">
    <property type="entry name" value="VITAMIN B12-BINDING PROTEIN"/>
    <property type="match status" value="1"/>
</dbReference>
<keyword evidence="5" id="KW-1185">Reference proteome</keyword>
<dbReference type="PROSITE" id="PS50983">
    <property type="entry name" value="FE_B12_PBP"/>
    <property type="match status" value="1"/>
</dbReference>
<dbReference type="Gene3D" id="3.40.50.1980">
    <property type="entry name" value="Nitrogenase molybdenum iron protein domain"/>
    <property type="match status" value="2"/>
</dbReference>
<dbReference type="NCBIfam" id="NF038402">
    <property type="entry name" value="TroA_like"/>
    <property type="match status" value="1"/>
</dbReference>
<keyword evidence="4" id="KW-0675">Receptor</keyword>
<organism evidence="4 5">
    <name type="scientific">Sporosarcina oncorhynchi</name>
    <dbReference type="NCBI Taxonomy" id="3056444"/>
    <lineage>
        <taxon>Bacteria</taxon>
        <taxon>Bacillati</taxon>
        <taxon>Bacillota</taxon>
        <taxon>Bacilli</taxon>
        <taxon>Bacillales</taxon>
        <taxon>Caryophanaceae</taxon>
        <taxon>Sporosarcina</taxon>
    </lineage>
</organism>
<evidence type="ECO:0000256" key="1">
    <source>
        <dbReference type="ARBA" id="ARBA00008814"/>
    </source>
</evidence>